<dbReference type="Pfam" id="PF02753">
    <property type="entry name" value="PapD_C"/>
    <property type="match status" value="1"/>
</dbReference>
<keyword evidence="3" id="KW-1029">Fimbrium biogenesis</keyword>
<keyword evidence="5" id="KW-0574">Periplasm</keyword>
<evidence type="ECO:0000256" key="1">
    <source>
        <dbReference type="ARBA" id="ARBA00004418"/>
    </source>
</evidence>
<dbReference type="PANTHER" id="PTHR30251:SF11">
    <property type="entry name" value="CHAPERONE PROTEIN FIMC-RELATED"/>
    <property type="match status" value="1"/>
</dbReference>
<dbReference type="Pfam" id="PF00345">
    <property type="entry name" value="PapD_N"/>
    <property type="match status" value="1"/>
</dbReference>
<protein>
    <submittedName>
        <fullName evidence="9">Molecular chaperone</fullName>
    </submittedName>
</protein>
<accession>A0ABV1PJP3</accession>
<evidence type="ECO:0000313" key="9">
    <source>
        <dbReference type="EMBL" id="MER0125065.1"/>
    </source>
</evidence>
<keyword evidence="4" id="KW-0732">Signal</keyword>
<dbReference type="EMBL" id="JBEHGX010000002">
    <property type="protein sequence ID" value="MER0125065.1"/>
    <property type="molecule type" value="Genomic_DNA"/>
</dbReference>
<feature type="domain" description="Pili assembly chaperone N-terminal" evidence="7">
    <location>
        <begin position="21"/>
        <end position="139"/>
    </location>
</feature>
<dbReference type="SUPFAM" id="SSF49584">
    <property type="entry name" value="Periplasmic chaperone C-domain"/>
    <property type="match status" value="1"/>
</dbReference>
<keyword evidence="6" id="KW-0143">Chaperone</keyword>
<evidence type="ECO:0000256" key="5">
    <source>
        <dbReference type="ARBA" id="ARBA00022764"/>
    </source>
</evidence>
<feature type="domain" description="Pili assembly chaperone C-terminal" evidence="8">
    <location>
        <begin position="163"/>
        <end position="218"/>
    </location>
</feature>
<dbReference type="Gene3D" id="2.60.40.10">
    <property type="entry name" value="Immunoglobulins"/>
    <property type="match status" value="2"/>
</dbReference>
<dbReference type="InterPro" id="IPR036316">
    <property type="entry name" value="Pili_assmbl_chap_C_dom_sf"/>
</dbReference>
<evidence type="ECO:0000259" key="8">
    <source>
        <dbReference type="Pfam" id="PF02753"/>
    </source>
</evidence>
<dbReference type="Proteomes" id="UP001447374">
    <property type="component" value="Unassembled WGS sequence"/>
</dbReference>
<evidence type="ECO:0000256" key="4">
    <source>
        <dbReference type="ARBA" id="ARBA00022729"/>
    </source>
</evidence>
<evidence type="ECO:0000259" key="7">
    <source>
        <dbReference type="Pfam" id="PF00345"/>
    </source>
</evidence>
<evidence type="ECO:0000256" key="2">
    <source>
        <dbReference type="ARBA" id="ARBA00007399"/>
    </source>
</evidence>
<dbReference type="InterPro" id="IPR016148">
    <property type="entry name" value="Pili_assmbl_chaperone_C"/>
</dbReference>
<reference evidence="9 10" key="1">
    <citation type="submission" date="2024-06" db="EMBL/GenBank/DDBJ databases">
        <title>Fanconibacter daqui strain Q02 whole shotgun sequencing project.</title>
        <authorList>
            <person name="Rodrigues J.W.A."/>
            <person name="Viana L.C."/>
            <person name="Vieira E.C."/>
            <person name="Souza F.O.L."/>
            <person name="Alegria O.C."/>
            <person name="Patroca S."/>
            <person name="Cruz A.C.R."/>
            <person name="Nunes A.R.C."/>
        </authorList>
    </citation>
    <scope>NUCLEOTIDE SEQUENCE [LARGE SCALE GENOMIC DNA]</scope>
    <source>
        <strain evidence="9 10">Q02</strain>
    </source>
</reference>
<keyword evidence="10" id="KW-1185">Reference proteome</keyword>
<proteinExistence type="inferred from homology"/>
<dbReference type="InterPro" id="IPR008962">
    <property type="entry name" value="PapD-like_sf"/>
</dbReference>
<dbReference type="PRINTS" id="PR00969">
    <property type="entry name" value="CHAPERONPILI"/>
</dbReference>
<dbReference type="InterPro" id="IPR001829">
    <property type="entry name" value="Pili_assmbl_chaperone_bac"/>
</dbReference>
<dbReference type="PANTHER" id="PTHR30251">
    <property type="entry name" value="PILUS ASSEMBLY CHAPERONE"/>
    <property type="match status" value="1"/>
</dbReference>
<dbReference type="InterPro" id="IPR016147">
    <property type="entry name" value="Pili_assmbl_chaperone_N"/>
</dbReference>
<comment type="similarity">
    <text evidence="2">Belongs to the periplasmic pilus chaperone family.</text>
</comment>
<gene>
    <name evidence="9" type="ORF">ABQG75_04850</name>
</gene>
<dbReference type="InterPro" id="IPR013783">
    <property type="entry name" value="Ig-like_fold"/>
</dbReference>
<dbReference type="InterPro" id="IPR050643">
    <property type="entry name" value="Periplasmic_pilus_chap"/>
</dbReference>
<comment type="subcellular location">
    <subcellularLocation>
        <location evidence="1">Periplasm</location>
    </subcellularLocation>
</comment>
<dbReference type="SUPFAM" id="SSF49354">
    <property type="entry name" value="PapD-like"/>
    <property type="match status" value="1"/>
</dbReference>
<organism evidence="9 10">
    <name type="scientific">Franconibacter daqui</name>
    <dbReference type="NCBI Taxonomy" id="2047724"/>
    <lineage>
        <taxon>Bacteria</taxon>
        <taxon>Pseudomonadati</taxon>
        <taxon>Pseudomonadota</taxon>
        <taxon>Gammaproteobacteria</taxon>
        <taxon>Enterobacterales</taxon>
        <taxon>Enterobacteriaceae</taxon>
        <taxon>Franconibacter</taxon>
    </lineage>
</organism>
<evidence type="ECO:0000313" key="10">
    <source>
        <dbReference type="Proteomes" id="UP001447374"/>
    </source>
</evidence>
<sequence length="227" mass="25301">MQPIIALLLFWALTSSCYAGGIVLGQTRVIYYADKKEAALPVTNNARTMPFLLQSWVENEKGNSRGPFIVTPPLFRINGGESSTLRIIKTDASLPEDRESLFYIDVRAIPASSVSDTNKNLLTLVVKTRIKLFYRPGTLKDKAVDAYKKLQFNRTQDTLYIYNPTEYFVVFSGLSIGNTELTDKIDFISPGEHKKLPVPVASGSIIKWAAINDYGGVTQTLTRSIQE</sequence>
<evidence type="ECO:0000256" key="3">
    <source>
        <dbReference type="ARBA" id="ARBA00022558"/>
    </source>
</evidence>
<evidence type="ECO:0000256" key="6">
    <source>
        <dbReference type="ARBA" id="ARBA00023186"/>
    </source>
</evidence>
<comment type="caution">
    <text evidence="9">The sequence shown here is derived from an EMBL/GenBank/DDBJ whole genome shotgun (WGS) entry which is preliminary data.</text>
</comment>
<name>A0ABV1PJP3_9ENTR</name>